<dbReference type="InterPro" id="IPR036249">
    <property type="entry name" value="Thioredoxin-like_sf"/>
</dbReference>
<dbReference type="PROSITE" id="PS00194">
    <property type="entry name" value="THIOREDOXIN_1"/>
    <property type="match status" value="1"/>
</dbReference>
<dbReference type="PIRSF" id="PIRSF000077">
    <property type="entry name" value="Thioredoxin"/>
    <property type="match status" value="1"/>
</dbReference>
<accession>C0GKZ1</accession>
<evidence type="ECO:0000256" key="9">
    <source>
        <dbReference type="PIRSR" id="PIRSR000077-1"/>
    </source>
</evidence>
<evidence type="ECO:0000256" key="4">
    <source>
        <dbReference type="ARBA" id="ARBA00022982"/>
    </source>
</evidence>
<gene>
    <name evidence="12" type="ORF">DealDRAFT_3150</name>
</gene>
<dbReference type="NCBIfam" id="TIGR01068">
    <property type="entry name" value="thioredoxin"/>
    <property type="match status" value="1"/>
</dbReference>
<evidence type="ECO:0000313" key="13">
    <source>
        <dbReference type="Proteomes" id="UP000006443"/>
    </source>
</evidence>
<proteinExistence type="inferred from homology"/>
<evidence type="ECO:0000256" key="2">
    <source>
        <dbReference type="ARBA" id="ARBA00020570"/>
    </source>
</evidence>
<feature type="site" description="Deprotonates C-terminal active site Cys" evidence="9">
    <location>
        <position position="27"/>
    </location>
</feature>
<feature type="site" description="Contributes to redox potential value" evidence="9">
    <location>
        <position position="35"/>
    </location>
</feature>
<name>C0GKZ1_DETAL</name>
<dbReference type="AlphaFoldDB" id="C0GKZ1"/>
<organism evidence="12 13">
    <name type="scientific">Dethiobacter alkaliphilus AHT 1</name>
    <dbReference type="NCBI Taxonomy" id="555088"/>
    <lineage>
        <taxon>Bacteria</taxon>
        <taxon>Bacillati</taxon>
        <taxon>Bacillota</taxon>
        <taxon>Dethiobacteria</taxon>
        <taxon>Dethiobacterales</taxon>
        <taxon>Dethiobacteraceae</taxon>
        <taxon>Dethiobacter</taxon>
    </lineage>
</organism>
<dbReference type="PANTHER" id="PTHR45663:SF11">
    <property type="entry name" value="GEO12009P1"/>
    <property type="match status" value="1"/>
</dbReference>
<dbReference type="RefSeq" id="WP_008519295.1">
    <property type="nucleotide sequence ID" value="NZ_ACJM01000031.1"/>
</dbReference>
<feature type="site" description="Contributes to redox potential value" evidence="9">
    <location>
        <position position="34"/>
    </location>
</feature>
<dbReference type="eggNOG" id="COG3118">
    <property type="taxonomic scope" value="Bacteria"/>
</dbReference>
<keyword evidence="5 10" id="KW-1015">Disulfide bond</keyword>
<evidence type="ECO:0000313" key="12">
    <source>
        <dbReference type="EMBL" id="EEG76003.1"/>
    </source>
</evidence>
<feature type="active site" description="Nucleophile" evidence="9">
    <location>
        <position position="36"/>
    </location>
</feature>
<dbReference type="GO" id="GO:0015035">
    <property type="term" value="F:protein-disulfide reductase activity"/>
    <property type="evidence" value="ECO:0007669"/>
    <property type="project" value="UniProtKB-UniRule"/>
</dbReference>
<evidence type="ECO:0000256" key="1">
    <source>
        <dbReference type="ARBA" id="ARBA00008987"/>
    </source>
</evidence>
<dbReference type="GO" id="GO:0005829">
    <property type="term" value="C:cytosol"/>
    <property type="evidence" value="ECO:0007669"/>
    <property type="project" value="TreeGrafter"/>
</dbReference>
<comment type="similarity">
    <text evidence="1 8">Belongs to the thioredoxin family.</text>
</comment>
<evidence type="ECO:0000256" key="7">
    <source>
        <dbReference type="NCBIfam" id="TIGR01068"/>
    </source>
</evidence>
<comment type="caution">
    <text evidence="12">The sequence shown here is derived from an EMBL/GenBank/DDBJ whole genome shotgun (WGS) entry which is preliminary data.</text>
</comment>
<dbReference type="PROSITE" id="PS51352">
    <property type="entry name" value="THIOREDOXIN_2"/>
    <property type="match status" value="1"/>
</dbReference>
<keyword evidence="3" id="KW-0813">Transport</keyword>
<evidence type="ECO:0000256" key="8">
    <source>
        <dbReference type="PIRNR" id="PIRNR000077"/>
    </source>
</evidence>
<sequence>MSDYVLEVSDANFADEVLKANVPVVVDFWAAWCGPCRMMAPVLEEVARDMDGKVKIVKVNVDKNRTTAGNYKIMSIPTLMFFKGGESVDTQVGFVPKEQLKKKIDELLG</sequence>
<feature type="active site" description="Nucleophile" evidence="9">
    <location>
        <position position="33"/>
    </location>
</feature>
<feature type="disulfide bond" description="Redox-active" evidence="10">
    <location>
        <begin position="33"/>
        <end position="36"/>
    </location>
</feature>
<dbReference type="FunFam" id="3.40.30.10:FF:000001">
    <property type="entry name" value="Thioredoxin"/>
    <property type="match status" value="1"/>
</dbReference>
<dbReference type="CDD" id="cd02947">
    <property type="entry name" value="TRX_family"/>
    <property type="match status" value="1"/>
</dbReference>
<dbReference type="InterPro" id="IPR013766">
    <property type="entry name" value="Thioredoxin_domain"/>
</dbReference>
<dbReference type="PRINTS" id="PR00421">
    <property type="entry name" value="THIOREDOXIN"/>
</dbReference>
<keyword evidence="4" id="KW-0249">Electron transport</keyword>
<dbReference type="GO" id="GO:0045454">
    <property type="term" value="P:cell redox homeostasis"/>
    <property type="evidence" value="ECO:0007669"/>
    <property type="project" value="TreeGrafter"/>
</dbReference>
<evidence type="ECO:0000259" key="11">
    <source>
        <dbReference type="PROSITE" id="PS51352"/>
    </source>
</evidence>
<evidence type="ECO:0000256" key="10">
    <source>
        <dbReference type="PIRSR" id="PIRSR000077-4"/>
    </source>
</evidence>
<dbReference type="InterPro" id="IPR017937">
    <property type="entry name" value="Thioredoxin_CS"/>
</dbReference>
<dbReference type="SUPFAM" id="SSF52833">
    <property type="entry name" value="Thioredoxin-like"/>
    <property type="match status" value="1"/>
</dbReference>
<dbReference type="InterPro" id="IPR005746">
    <property type="entry name" value="Thioredoxin"/>
</dbReference>
<evidence type="ECO:0000256" key="3">
    <source>
        <dbReference type="ARBA" id="ARBA00022448"/>
    </source>
</evidence>
<dbReference type="Proteomes" id="UP000006443">
    <property type="component" value="Unassembled WGS sequence"/>
</dbReference>
<reference evidence="12 13" key="1">
    <citation type="submission" date="2009-02" db="EMBL/GenBank/DDBJ databases">
        <title>Sequencing of the draft genome and assembly of Dethiobacter alkaliphilus AHT 1.</title>
        <authorList>
            <consortium name="US DOE Joint Genome Institute (JGI-PGF)"/>
            <person name="Lucas S."/>
            <person name="Copeland A."/>
            <person name="Lapidus A."/>
            <person name="Glavina del Rio T."/>
            <person name="Dalin E."/>
            <person name="Tice H."/>
            <person name="Bruce D."/>
            <person name="Goodwin L."/>
            <person name="Pitluck S."/>
            <person name="Larimer F."/>
            <person name="Land M.L."/>
            <person name="Hauser L."/>
            <person name="Muyzer G."/>
        </authorList>
    </citation>
    <scope>NUCLEOTIDE SEQUENCE [LARGE SCALE GENOMIC DNA]</scope>
    <source>
        <strain evidence="12 13">AHT 1</strain>
    </source>
</reference>
<dbReference type="OrthoDB" id="9790390at2"/>
<feature type="domain" description="Thioredoxin" evidence="11">
    <location>
        <begin position="1"/>
        <end position="109"/>
    </location>
</feature>
<dbReference type="STRING" id="555088.DealDRAFT_3150"/>
<keyword evidence="13" id="KW-1185">Reference proteome</keyword>
<protein>
    <recommendedName>
        <fullName evidence="2 7">Thioredoxin</fullName>
    </recommendedName>
</protein>
<dbReference type="EMBL" id="ACJM01000031">
    <property type="protein sequence ID" value="EEG76003.1"/>
    <property type="molecule type" value="Genomic_DNA"/>
</dbReference>
<dbReference type="PANTHER" id="PTHR45663">
    <property type="entry name" value="GEO12009P1"/>
    <property type="match status" value="1"/>
</dbReference>
<keyword evidence="6 10" id="KW-0676">Redox-active center</keyword>
<dbReference type="Pfam" id="PF00085">
    <property type="entry name" value="Thioredoxin"/>
    <property type="match status" value="1"/>
</dbReference>
<dbReference type="Gene3D" id="3.40.30.10">
    <property type="entry name" value="Glutaredoxin"/>
    <property type="match status" value="1"/>
</dbReference>
<evidence type="ECO:0000256" key="5">
    <source>
        <dbReference type="ARBA" id="ARBA00023157"/>
    </source>
</evidence>
<evidence type="ECO:0000256" key="6">
    <source>
        <dbReference type="ARBA" id="ARBA00023284"/>
    </source>
</evidence>